<evidence type="ECO:0000313" key="1">
    <source>
        <dbReference type="EMBL" id="MFC3880973.1"/>
    </source>
</evidence>
<keyword evidence="2" id="KW-1185">Reference proteome</keyword>
<reference evidence="2" key="1">
    <citation type="journal article" date="2019" name="Int. J. Syst. Evol. Microbiol.">
        <title>The Global Catalogue of Microorganisms (GCM) 10K type strain sequencing project: providing services to taxonomists for standard genome sequencing and annotation.</title>
        <authorList>
            <consortium name="The Broad Institute Genomics Platform"/>
            <consortium name="The Broad Institute Genome Sequencing Center for Infectious Disease"/>
            <person name="Wu L."/>
            <person name="Ma J."/>
        </authorList>
    </citation>
    <scope>NUCLEOTIDE SEQUENCE [LARGE SCALE GENOMIC DNA]</scope>
    <source>
        <strain evidence="2">CCUG 60523</strain>
    </source>
</reference>
<proteinExistence type="predicted"/>
<dbReference type="EMBL" id="JBHRZS010000007">
    <property type="protein sequence ID" value="MFC3880973.1"/>
    <property type="molecule type" value="Genomic_DNA"/>
</dbReference>
<protein>
    <submittedName>
        <fullName evidence="1">DUF5996 family protein</fullName>
    </submittedName>
</protein>
<sequence length="305" mass="35152">MAGKGMQWPVLDYKESESTFQLLHQWTQIVGKVRLKLTPRKNHSWHVTLYVNAEGLTTGPIPYEGGIFEIKFDFNRHDLKIKTSAGRQDRFALAGQTVASFYEQLMEKLEYLGIHVKIHTKPNELPEAIPFEKNTKRLPYHPAAAKNLWKALICIKGTYLAFGEGFCGKSSPVHFFWGSFDLAYTRFSGKKAPQFQGQMPNMPLNIMQEAYSHELYSVGFWPGNADFPVPSFYAYIYPNLEAYREEKVKPKEAYWNEQLGEFMLPYEAVQKSSDGQKKLLEFLDSTYHAATKVAKWDRKLLESNL</sequence>
<dbReference type="Pfam" id="PF19459">
    <property type="entry name" value="DUF5996"/>
    <property type="match status" value="1"/>
</dbReference>
<dbReference type="InterPro" id="IPR046038">
    <property type="entry name" value="DUF5996"/>
</dbReference>
<organism evidence="1 2">
    <name type="scientific">Algoriphagus namhaensis</name>
    <dbReference type="NCBI Taxonomy" id="915353"/>
    <lineage>
        <taxon>Bacteria</taxon>
        <taxon>Pseudomonadati</taxon>
        <taxon>Bacteroidota</taxon>
        <taxon>Cytophagia</taxon>
        <taxon>Cytophagales</taxon>
        <taxon>Cyclobacteriaceae</taxon>
        <taxon>Algoriphagus</taxon>
    </lineage>
</organism>
<gene>
    <name evidence="1" type="ORF">ACFOSV_12325</name>
</gene>
<comment type="caution">
    <text evidence="1">The sequence shown here is derived from an EMBL/GenBank/DDBJ whole genome shotgun (WGS) entry which is preliminary data.</text>
</comment>
<name>A0ABV8ASM6_9BACT</name>
<accession>A0ABV8ASM6</accession>
<dbReference type="RefSeq" id="WP_377906317.1">
    <property type="nucleotide sequence ID" value="NZ_JBHRZS010000007.1"/>
</dbReference>
<dbReference type="Proteomes" id="UP001595805">
    <property type="component" value="Unassembled WGS sequence"/>
</dbReference>
<evidence type="ECO:0000313" key="2">
    <source>
        <dbReference type="Proteomes" id="UP001595805"/>
    </source>
</evidence>